<evidence type="ECO:0000313" key="3">
    <source>
        <dbReference type="Proteomes" id="UP000824469"/>
    </source>
</evidence>
<feature type="compositionally biased region" description="Basic and acidic residues" evidence="1">
    <location>
        <begin position="11"/>
        <end position="23"/>
    </location>
</feature>
<feature type="compositionally biased region" description="Polar residues" evidence="1">
    <location>
        <begin position="100"/>
        <end position="119"/>
    </location>
</feature>
<dbReference type="EMBL" id="JAHRHJ020000001">
    <property type="protein sequence ID" value="KAH9328749.1"/>
    <property type="molecule type" value="Genomic_DNA"/>
</dbReference>
<keyword evidence="3" id="KW-1185">Reference proteome</keyword>
<proteinExistence type="predicted"/>
<feature type="compositionally biased region" description="Basic and acidic residues" evidence="1">
    <location>
        <begin position="79"/>
        <end position="97"/>
    </location>
</feature>
<protein>
    <submittedName>
        <fullName evidence="2">Uncharacterized protein</fullName>
    </submittedName>
</protein>
<comment type="caution">
    <text evidence="2">The sequence shown here is derived from an EMBL/GenBank/DDBJ whole genome shotgun (WGS) entry which is preliminary data.</text>
</comment>
<evidence type="ECO:0000256" key="1">
    <source>
        <dbReference type="SAM" id="MobiDB-lite"/>
    </source>
</evidence>
<feature type="compositionally biased region" description="Polar residues" evidence="1">
    <location>
        <begin position="25"/>
        <end position="36"/>
    </location>
</feature>
<feature type="region of interest" description="Disordered" evidence="1">
    <location>
        <begin position="69"/>
        <end position="119"/>
    </location>
</feature>
<feature type="region of interest" description="Disordered" evidence="1">
    <location>
        <begin position="1"/>
        <end position="36"/>
    </location>
</feature>
<accession>A0AA38GSE7</accession>
<name>A0AA38GSE7_TAXCH</name>
<gene>
    <name evidence="2" type="ORF">KI387_000857</name>
</gene>
<organism evidence="2 3">
    <name type="scientific">Taxus chinensis</name>
    <name type="common">Chinese yew</name>
    <name type="synonym">Taxus wallichiana var. chinensis</name>
    <dbReference type="NCBI Taxonomy" id="29808"/>
    <lineage>
        <taxon>Eukaryota</taxon>
        <taxon>Viridiplantae</taxon>
        <taxon>Streptophyta</taxon>
        <taxon>Embryophyta</taxon>
        <taxon>Tracheophyta</taxon>
        <taxon>Spermatophyta</taxon>
        <taxon>Pinopsida</taxon>
        <taxon>Pinidae</taxon>
        <taxon>Conifers II</taxon>
        <taxon>Cupressales</taxon>
        <taxon>Taxaceae</taxon>
        <taxon>Taxus</taxon>
    </lineage>
</organism>
<dbReference type="Proteomes" id="UP000824469">
    <property type="component" value="Unassembled WGS sequence"/>
</dbReference>
<reference evidence="2 3" key="1">
    <citation type="journal article" date="2021" name="Nat. Plants">
        <title>The Taxus genome provides insights into paclitaxel biosynthesis.</title>
        <authorList>
            <person name="Xiong X."/>
            <person name="Gou J."/>
            <person name="Liao Q."/>
            <person name="Li Y."/>
            <person name="Zhou Q."/>
            <person name="Bi G."/>
            <person name="Li C."/>
            <person name="Du R."/>
            <person name="Wang X."/>
            <person name="Sun T."/>
            <person name="Guo L."/>
            <person name="Liang H."/>
            <person name="Lu P."/>
            <person name="Wu Y."/>
            <person name="Zhang Z."/>
            <person name="Ro D.K."/>
            <person name="Shang Y."/>
            <person name="Huang S."/>
            <person name="Yan J."/>
        </authorList>
    </citation>
    <scope>NUCLEOTIDE SEQUENCE [LARGE SCALE GENOMIC DNA]</scope>
    <source>
        <strain evidence="2">Ta-2019</strain>
    </source>
</reference>
<evidence type="ECO:0000313" key="2">
    <source>
        <dbReference type="EMBL" id="KAH9328749.1"/>
    </source>
</evidence>
<dbReference type="AlphaFoldDB" id="A0AA38GSE7"/>
<feature type="non-terminal residue" evidence="2">
    <location>
        <position position="163"/>
    </location>
</feature>
<sequence>MEEGRNPSGGTEERSGGPRRGKEPTTGQKPSIDFNNERINLAILRDFIALEDSEKLEYIMYVVLSSRSQEIRPQSEAGSGKKDRGGSRAANSRRDGKGSCPNNEKQNVGSFKDAVQNSKPSQASSRAYIVDLVEETTTVYQENSMVGTHLQTLLQMVIIGRFN</sequence>